<keyword evidence="1" id="KW-0812">Transmembrane</keyword>
<dbReference type="EMBL" id="JACHON010000006">
    <property type="protein sequence ID" value="MBB6512953.1"/>
    <property type="molecule type" value="Genomic_DNA"/>
</dbReference>
<evidence type="ECO:0000256" key="1">
    <source>
        <dbReference type="SAM" id="Phobius"/>
    </source>
</evidence>
<accession>A0A841RMV2</accession>
<sequence length="77" mass="8675">MGASGLMGVFYTFSEWVMRLLIINLLWITFNIPIVYLVINLIAVENINELFMVAMTIAALLPFVFFPATSALFAVTR</sequence>
<name>A0A841RMV2_9BACI</name>
<evidence type="ECO:0000313" key="2">
    <source>
        <dbReference type="EMBL" id="MBB6512953.1"/>
    </source>
</evidence>
<comment type="caution">
    <text evidence="2">The sequence shown here is derived from an EMBL/GenBank/DDBJ whole genome shotgun (WGS) entry which is preliminary data.</text>
</comment>
<feature type="transmembrane region" description="Helical" evidence="1">
    <location>
        <begin position="50"/>
        <end position="75"/>
    </location>
</feature>
<protein>
    <submittedName>
        <fullName evidence="2">Putative membrane protein YesL</fullName>
    </submittedName>
</protein>
<keyword evidence="3" id="KW-1185">Reference proteome</keyword>
<dbReference type="RefSeq" id="WP_184247198.1">
    <property type="nucleotide sequence ID" value="NZ_BAAACU010000042.1"/>
</dbReference>
<reference evidence="2 3" key="1">
    <citation type="submission" date="2020-08" db="EMBL/GenBank/DDBJ databases">
        <title>Genomic Encyclopedia of Type Strains, Phase IV (KMG-IV): sequencing the most valuable type-strain genomes for metagenomic binning, comparative biology and taxonomic classification.</title>
        <authorList>
            <person name="Goeker M."/>
        </authorList>
    </citation>
    <scope>NUCLEOTIDE SEQUENCE [LARGE SCALE GENOMIC DNA]</scope>
    <source>
        <strain evidence="2 3">DSM 11805</strain>
    </source>
</reference>
<feature type="transmembrane region" description="Helical" evidence="1">
    <location>
        <begin position="21"/>
        <end position="44"/>
    </location>
</feature>
<gene>
    <name evidence="2" type="ORF">GGQ92_001742</name>
</gene>
<dbReference type="AlphaFoldDB" id="A0A841RMV2"/>
<keyword evidence="1" id="KW-1133">Transmembrane helix</keyword>
<proteinExistence type="predicted"/>
<evidence type="ECO:0000313" key="3">
    <source>
        <dbReference type="Proteomes" id="UP000572212"/>
    </source>
</evidence>
<keyword evidence="1" id="KW-0472">Membrane</keyword>
<dbReference type="Proteomes" id="UP000572212">
    <property type="component" value="Unassembled WGS sequence"/>
</dbReference>
<organism evidence="2 3">
    <name type="scientific">Gracilibacillus halotolerans</name>
    <dbReference type="NCBI Taxonomy" id="74386"/>
    <lineage>
        <taxon>Bacteria</taxon>
        <taxon>Bacillati</taxon>
        <taxon>Bacillota</taxon>
        <taxon>Bacilli</taxon>
        <taxon>Bacillales</taxon>
        <taxon>Bacillaceae</taxon>
        <taxon>Gracilibacillus</taxon>
    </lineage>
</organism>